<dbReference type="InterPro" id="IPR058645">
    <property type="entry name" value="NTF2-like_dom_7"/>
</dbReference>
<evidence type="ECO:0000313" key="5">
    <source>
        <dbReference type="Proteomes" id="UP000554235"/>
    </source>
</evidence>
<dbReference type="EMBL" id="JAADYS010000138">
    <property type="protein sequence ID" value="KAF4472011.1"/>
    <property type="molecule type" value="Genomic_DNA"/>
</dbReference>
<accession>A0A8H4LQQ1</accession>
<proteinExistence type="predicted"/>
<dbReference type="Proteomes" id="UP000554235">
    <property type="component" value="Unassembled WGS sequence"/>
</dbReference>
<organism evidence="4 5">
    <name type="scientific">Fusarium albosuccineum</name>
    <dbReference type="NCBI Taxonomy" id="1237068"/>
    <lineage>
        <taxon>Eukaryota</taxon>
        <taxon>Fungi</taxon>
        <taxon>Dikarya</taxon>
        <taxon>Ascomycota</taxon>
        <taxon>Pezizomycotina</taxon>
        <taxon>Sordariomycetes</taxon>
        <taxon>Hypocreomycetidae</taxon>
        <taxon>Hypocreales</taxon>
        <taxon>Nectriaceae</taxon>
        <taxon>Fusarium</taxon>
        <taxon>Fusarium decemcellulare species complex</taxon>
    </lineage>
</organism>
<feature type="signal peptide" evidence="2">
    <location>
        <begin position="1"/>
        <end position="18"/>
    </location>
</feature>
<feature type="region of interest" description="Disordered" evidence="1">
    <location>
        <begin position="31"/>
        <end position="71"/>
    </location>
</feature>
<keyword evidence="5" id="KW-1185">Reference proteome</keyword>
<name>A0A8H4LQQ1_9HYPO</name>
<evidence type="ECO:0000313" key="4">
    <source>
        <dbReference type="EMBL" id="KAF4472011.1"/>
    </source>
</evidence>
<feature type="compositionally biased region" description="Polar residues" evidence="1">
    <location>
        <begin position="53"/>
        <end position="66"/>
    </location>
</feature>
<feature type="domain" description="NTF2-like" evidence="3">
    <location>
        <begin position="74"/>
        <end position="223"/>
    </location>
</feature>
<dbReference type="AlphaFoldDB" id="A0A8H4LQQ1"/>
<evidence type="ECO:0000256" key="2">
    <source>
        <dbReference type="SAM" id="SignalP"/>
    </source>
</evidence>
<evidence type="ECO:0000259" key="3">
    <source>
        <dbReference type="Pfam" id="PF26534"/>
    </source>
</evidence>
<sequence length="250" mass="27377">MKTSAALSLAVYALSATASIVRRAPGTQRDLPAFAIPKSGFNKEGGNSDHPDTNQPVKVKSPTTSHANKHTDSNCLARAKLEPLVDKYLATFAGVTDGGKQARQTFESDFKLYSQSVWWTTASDTIDRYQKNDDFPPVFKTVEQLIQGNEDTKNDPNAFIKGPVGYGCNFFSLYWKGDFTVKGGTPRGRGNGIDMVFVNPTSGKISRAYSEYNTLNQVSNWGAHITWSKDPVCCDCPVVFNPQCKCPGTK</sequence>
<evidence type="ECO:0000256" key="1">
    <source>
        <dbReference type="SAM" id="MobiDB-lite"/>
    </source>
</evidence>
<dbReference type="Pfam" id="PF26534">
    <property type="entry name" value="NTF2_7"/>
    <property type="match status" value="1"/>
</dbReference>
<feature type="chain" id="PRO_5034277721" description="NTF2-like domain-containing protein" evidence="2">
    <location>
        <begin position="19"/>
        <end position="250"/>
    </location>
</feature>
<comment type="caution">
    <text evidence="4">The sequence shown here is derived from an EMBL/GenBank/DDBJ whole genome shotgun (WGS) entry which is preliminary data.</text>
</comment>
<keyword evidence="2" id="KW-0732">Signal</keyword>
<reference evidence="4 5" key="1">
    <citation type="submission" date="2020-01" db="EMBL/GenBank/DDBJ databases">
        <title>Identification and distribution of gene clusters putatively required for synthesis of sphingolipid metabolism inhibitors in phylogenetically diverse species of the filamentous fungus Fusarium.</title>
        <authorList>
            <person name="Kim H.-S."/>
            <person name="Busman M."/>
            <person name="Brown D.W."/>
            <person name="Divon H."/>
            <person name="Uhlig S."/>
            <person name="Proctor R.H."/>
        </authorList>
    </citation>
    <scope>NUCLEOTIDE SEQUENCE [LARGE SCALE GENOMIC DNA]</scope>
    <source>
        <strain evidence="4 5">NRRL 20459</strain>
    </source>
</reference>
<protein>
    <recommendedName>
        <fullName evidence="3">NTF2-like domain-containing protein</fullName>
    </recommendedName>
</protein>
<dbReference type="OrthoDB" id="5060575at2759"/>
<gene>
    <name evidence="4" type="ORF">FALBO_1072</name>
</gene>